<dbReference type="AlphaFoldDB" id="A0A926NBK2"/>
<comment type="caution">
    <text evidence="4">The sequence shown here is derived from an EMBL/GenBank/DDBJ whole genome shotgun (WGS) entry which is preliminary data.</text>
</comment>
<feature type="domain" description="Solute-binding protein family 5" evidence="2">
    <location>
        <begin position="171"/>
        <end position="317"/>
    </location>
</feature>
<dbReference type="SUPFAM" id="SSF53850">
    <property type="entry name" value="Periplasmic binding protein-like II"/>
    <property type="match status" value="1"/>
</dbReference>
<dbReference type="InterPro" id="IPR000914">
    <property type="entry name" value="SBP_5_dom"/>
</dbReference>
<sequence>MTKFTSYFQLRGYLYAREQELKADFKFQELEQLWDCTGKNVKLRLKRLQEQGRIVYIPGRGRGNASSITFSRPLSEELEHEVNQLIQLEQLDEVMQLLQIGLPFPLYQQIFEKVQAFLGFQTAANKKDVLRAVVYKEIYSIDPRYISTSFECFLVMHLGDPLVLYDSSTDTIKPHIAHAWKKDQEGKNWTLYLRKGVMFHHHRELVSEDVQFTFERFRDSSLPNYWITENIASITCISPYIITFRLHKPNPLFLRYLSWYALVILPRDVPFAENKFISTGPFRMKDRQESKLALEVFDRHFLPRPFLDEAHFYPIANERHFGMKYEITENDYDSYHTNVTVGVRFIVFNFHKRPSIVHNCFFREAIYHLFDIEKMALALGRDAITPAYSYFAKRSHPIRKDRDKVAELIKKSGYQGEEISFVYKIRTFEPDVAWFVQQAEEVGIRIRPMYSSACHEVQDDQADLIMGRDVGSDDLLSFLDWFYNQSLLSQRTGLVHHWKQVEIHLDHIKFENDEEKRKVRMNELEAYIRKNFLLLYVDHPIEQNGFNTMMKDIHLDRFGFLDMRKLWLDEKQDCQQVEDG</sequence>
<name>A0A926NBK2_9BACL</name>
<evidence type="ECO:0000313" key="5">
    <source>
        <dbReference type="Proteomes" id="UP000661691"/>
    </source>
</evidence>
<dbReference type="Gene3D" id="3.10.105.10">
    <property type="entry name" value="Dipeptide-binding Protein, Domain 3"/>
    <property type="match status" value="1"/>
</dbReference>
<dbReference type="EMBL" id="JACXAH010000013">
    <property type="protein sequence ID" value="MBD1372760.1"/>
    <property type="molecule type" value="Genomic_DNA"/>
</dbReference>
<dbReference type="Proteomes" id="UP000661691">
    <property type="component" value="Unassembled WGS sequence"/>
</dbReference>
<dbReference type="RefSeq" id="WP_191140290.1">
    <property type="nucleotide sequence ID" value="NZ_JACXAG020000005.1"/>
</dbReference>
<dbReference type="GO" id="GO:0015833">
    <property type="term" value="P:peptide transport"/>
    <property type="evidence" value="ECO:0007669"/>
    <property type="project" value="TreeGrafter"/>
</dbReference>
<dbReference type="Gene3D" id="3.40.190.10">
    <property type="entry name" value="Periplasmic binding protein-like II"/>
    <property type="match status" value="1"/>
</dbReference>
<proteinExistence type="predicted"/>
<dbReference type="PANTHER" id="PTHR30290:SF72">
    <property type="entry name" value="HTH-TYPE TRANSCRIPTIONAL REGULATOR SGRR"/>
    <property type="match status" value="1"/>
</dbReference>
<protein>
    <submittedName>
        <fullName evidence="4">SgrR family transcriptional regulator</fullName>
    </submittedName>
</protein>
<accession>A0A926NBK2</accession>
<dbReference type="InterPro" id="IPR025370">
    <property type="entry name" value="SgrR_HTH_N"/>
</dbReference>
<reference evidence="4" key="1">
    <citation type="submission" date="2020-09" db="EMBL/GenBank/DDBJ databases">
        <title>A novel bacterium of genus Hazenella, isolated from South China Sea.</title>
        <authorList>
            <person name="Huang H."/>
            <person name="Mo K."/>
            <person name="Hu Y."/>
        </authorList>
    </citation>
    <scope>NUCLEOTIDE SEQUENCE</scope>
    <source>
        <strain evidence="4">IB182357</strain>
    </source>
</reference>
<gene>
    <name evidence="4" type="ORF">IC620_10365</name>
</gene>
<feature type="domain" description="Transcriptional regulator SgrR N-terminal HTH" evidence="3">
    <location>
        <begin position="14"/>
        <end position="99"/>
    </location>
</feature>
<dbReference type="GO" id="GO:0003677">
    <property type="term" value="F:DNA binding"/>
    <property type="evidence" value="ECO:0007669"/>
    <property type="project" value="UniProtKB-KW"/>
</dbReference>
<dbReference type="Pfam" id="PF12793">
    <property type="entry name" value="SgrR_N"/>
    <property type="match status" value="1"/>
</dbReference>
<evidence type="ECO:0000313" key="4">
    <source>
        <dbReference type="EMBL" id="MBD1372760.1"/>
    </source>
</evidence>
<evidence type="ECO:0000259" key="3">
    <source>
        <dbReference type="Pfam" id="PF12793"/>
    </source>
</evidence>
<organism evidence="4 5">
    <name type="scientific">Polycladospora coralii</name>
    <dbReference type="NCBI Taxonomy" id="2771432"/>
    <lineage>
        <taxon>Bacteria</taxon>
        <taxon>Bacillati</taxon>
        <taxon>Bacillota</taxon>
        <taxon>Bacilli</taxon>
        <taxon>Bacillales</taxon>
        <taxon>Thermoactinomycetaceae</taxon>
        <taxon>Polycladospora</taxon>
    </lineage>
</organism>
<dbReference type="Pfam" id="PF00496">
    <property type="entry name" value="SBP_bac_5"/>
    <property type="match status" value="1"/>
</dbReference>
<keyword evidence="1" id="KW-0238">DNA-binding</keyword>
<dbReference type="PANTHER" id="PTHR30290">
    <property type="entry name" value="PERIPLASMIC BINDING COMPONENT OF ABC TRANSPORTER"/>
    <property type="match status" value="1"/>
</dbReference>
<keyword evidence="5" id="KW-1185">Reference proteome</keyword>
<evidence type="ECO:0000256" key="1">
    <source>
        <dbReference type="ARBA" id="ARBA00023125"/>
    </source>
</evidence>
<dbReference type="GO" id="GO:1904680">
    <property type="term" value="F:peptide transmembrane transporter activity"/>
    <property type="evidence" value="ECO:0007669"/>
    <property type="project" value="TreeGrafter"/>
</dbReference>
<evidence type="ECO:0000259" key="2">
    <source>
        <dbReference type="Pfam" id="PF00496"/>
    </source>
</evidence>
<dbReference type="InterPro" id="IPR039424">
    <property type="entry name" value="SBP_5"/>
</dbReference>